<dbReference type="AlphaFoldDB" id="Q7UPQ1"/>
<protein>
    <recommendedName>
        <fullName evidence="3">Thioredoxin domain-containing protein</fullName>
    </recommendedName>
</protein>
<evidence type="ECO:0000313" key="2">
    <source>
        <dbReference type="Proteomes" id="UP000001025"/>
    </source>
</evidence>
<reference evidence="1 2" key="1">
    <citation type="journal article" date="2003" name="Proc. Natl. Acad. Sci. U.S.A.">
        <title>Complete genome sequence of the marine planctomycete Pirellula sp. strain 1.</title>
        <authorList>
            <person name="Gloeckner F.O."/>
            <person name="Kube M."/>
            <person name="Bauer M."/>
            <person name="Teeling H."/>
            <person name="Lombardot T."/>
            <person name="Ludwig W."/>
            <person name="Gade D."/>
            <person name="Beck A."/>
            <person name="Borzym K."/>
            <person name="Heitmann K."/>
            <person name="Rabus R."/>
            <person name="Schlesner H."/>
            <person name="Amann R."/>
            <person name="Reinhardt R."/>
        </authorList>
    </citation>
    <scope>NUCLEOTIDE SEQUENCE [LARGE SCALE GENOMIC DNA]</scope>
    <source>
        <strain evidence="2">DSM 10527 / NCIMB 13988 / SH1</strain>
    </source>
</reference>
<dbReference type="Proteomes" id="UP000001025">
    <property type="component" value="Chromosome"/>
</dbReference>
<sequence>MKPLSLLTVLCCLMACGCMPRNDRTSVEVLRQFFEATHRMSESEVEMAVQNAAQSPNAVVFVYVPWAPMRPQIDRFAEFTLAWQSDHENSSIGFHFINFGEVCDDYRPLSSLPGWPIRDEGRYVGQLGGWGELVWIANGRVVHIQTALDFSDASELVAFTRAVIGVEKHGEALVATGRQW</sequence>
<proteinExistence type="predicted"/>
<organism evidence="1 2">
    <name type="scientific">Rhodopirellula baltica (strain DSM 10527 / NCIMB 13988 / SH1)</name>
    <dbReference type="NCBI Taxonomy" id="243090"/>
    <lineage>
        <taxon>Bacteria</taxon>
        <taxon>Pseudomonadati</taxon>
        <taxon>Planctomycetota</taxon>
        <taxon>Planctomycetia</taxon>
        <taxon>Pirellulales</taxon>
        <taxon>Pirellulaceae</taxon>
        <taxon>Rhodopirellula</taxon>
    </lineage>
</organism>
<dbReference type="HOGENOM" id="CLU_1495079_0_0_0"/>
<evidence type="ECO:0008006" key="3">
    <source>
        <dbReference type="Google" id="ProtNLM"/>
    </source>
</evidence>
<dbReference type="KEGG" id="rba:RB6789"/>
<dbReference type="PATRIC" id="fig|243090.15.peg.3293"/>
<accession>Q7UPQ1</accession>
<evidence type="ECO:0000313" key="1">
    <source>
        <dbReference type="EMBL" id="CAD75010.1"/>
    </source>
</evidence>
<keyword evidence="2" id="KW-1185">Reference proteome</keyword>
<dbReference type="PROSITE" id="PS51257">
    <property type="entry name" value="PROKAR_LIPOPROTEIN"/>
    <property type="match status" value="1"/>
</dbReference>
<dbReference type="OrthoDB" id="301276at2"/>
<dbReference type="STRING" id="243090.RB6789"/>
<dbReference type="EMBL" id="BX294144">
    <property type="protein sequence ID" value="CAD75010.1"/>
    <property type="molecule type" value="Genomic_DNA"/>
</dbReference>
<gene>
    <name evidence="1" type="ordered locus">RB6789</name>
</gene>
<dbReference type="EnsemblBacteria" id="CAD75010">
    <property type="protein sequence ID" value="CAD75010"/>
    <property type="gene ID" value="RB6789"/>
</dbReference>
<dbReference type="InParanoid" id="Q7UPQ1"/>
<name>Q7UPQ1_RHOBA</name>